<dbReference type="Pfam" id="PF25034">
    <property type="entry name" value="Spectrin_SYNE1"/>
    <property type="match status" value="1"/>
</dbReference>
<dbReference type="EMBL" id="CAJOBH010256351">
    <property type="protein sequence ID" value="CAF5148566.1"/>
    <property type="molecule type" value="Genomic_DNA"/>
</dbReference>
<dbReference type="Proteomes" id="UP000681967">
    <property type="component" value="Unassembled WGS sequence"/>
</dbReference>
<accession>A0A8S2WTZ2</accession>
<dbReference type="InterPro" id="IPR057057">
    <property type="entry name" value="Spectrin_SYNE1"/>
</dbReference>
<dbReference type="EMBL" id="CAJOBH010068301">
    <property type="protein sequence ID" value="CAF4459410.1"/>
    <property type="molecule type" value="Genomic_DNA"/>
</dbReference>
<evidence type="ECO:0000259" key="1">
    <source>
        <dbReference type="Pfam" id="PF25034"/>
    </source>
</evidence>
<feature type="domain" description="Nesprin-1 spectrin repeats region" evidence="1">
    <location>
        <begin position="4"/>
        <end position="60"/>
    </location>
</feature>
<organism evidence="2 4">
    <name type="scientific">Rotaria magnacalcarata</name>
    <dbReference type="NCBI Taxonomy" id="392030"/>
    <lineage>
        <taxon>Eukaryota</taxon>
        <taxon>Metazoa</taxon>
        <taxon>Spiralia</taxon>
        <taxon>Gnathifera</taxon>
        <taxon>Rotifera</taxon>
        <taxon>Eurotatoria</taxon>
        <taxon>Bdelloidea</taxon>
        <taxon>Philodinida</taxon>
        <taxon>Philodinidae</taxon>
        <taxon>Rotaria</taxon>
    </lineage>
</organism>
<dbReference type="AlphaFoldDB" id="A0A8S2WTZ2"/>
<evidence type="ECO:0000313" key="4">
    <source>
        <dbReference type="Proteomes" id="UP000681967"/>
    </source>
</evidence>
<evidence type="ECO:0000313" key="3">
    <source>
        <dbReference type="EMBL" id="CAF5148566.1"/>
    </source>
</evidence>
<name>A0A8S2WTZ2_9BILA</name>
<feature type="non-terminal residue" evidence="2">
    <location>
        <position position="1"/>
    </location>
</feature>
<evidence type="ECO:0000313" key="2">
    <source>
        <dbReference type="EMBL" id="CAF4459410.1"/>
    </source>
</evidence>
<proteinExistence type="predicted"/>
<sequence>AYCECVRKTLKSAALDLKTKEHMLQETLDNWKVYLSSYDQLERWLNEGDQVLQRSSQEKLVSSNGFILNAVLSLK</sequence>
<protein>
    <recommendedName>
        <fullName evidence="1">Nesprin-1 spectrin repeats region domain-containing protein</fullName>
    </recommendedName>
</protein>
<gene>
    <name evidence="2" type="ORF">BYL167_LOCUS34125</name>
    <name evidence="3" type="ORF">BYL167_LOCUS71774</name>
</gene>
<comment type="caution">
    <text evidence="2">The sequence shown here is derived from an EMBL/GenBank/DDBJ whole genome shotgun (WGS) entry which is preliminary data.</text>
</comment>
<reference evidence="2" key="1">
    <citation type="submission" date="2021-02" db="EMBL/GenBank/DDBJ databases">
        <authorList>
            <person name="Nowell W R."/>
        </authorList>
    </citation>
    <scope>NUCLEOTIDE SEQUENCE</scope>
</reference>